<dbReference type="EMBL" id="BAABGN010000013">
    <property type="protein sequence ID" value="GAA4430033.1"/>
    <property type="molecule type" value="Genomic_DNA"/>
</dbReference>
<evidence type="ECO:0000313" key="3">
    <source>
        <dbReference type="Proteomes" id="UP001500622"/>
    </source>
</evidence>
<organism evidence="2 3">
    <name type="scientific">Georgenia halophila</name>
    <dbReference type="NCBI Taxonomy" id="620889"/>
    <lineage>
        <taxon>Bacteria</taxon>
        <taxon>Bacillati</taxon>
        <taxon>Actinomycetota</taxon>
        <taxon>Actinomycetes</taxon>
        <taxon>Micrococcales</taxon>
        <taxon>Bogoriellaceae</taxon>
        <taxon>Georgenia</taxon>
    </lineage>
</organism>
<evidence type="ECO:0000256" key="1">
    <source>
        <dbReference type="SAM" id="MobiDB-lite"/>
    </source>
</evidence>
<dbReference type="InterPro" id="IPR003772">
    <property type="entry name" value="YceD"/>
</dbReference>
<reference evidence="3" key="1">
    <citation type="journal article" date="2019" name="Int. J. Syst. Evol. Microbiol.">
        <title>The Global Catalogue of Microorganisms (GCM) 10K type strain sequencing project: providing services to taxonomists for standard genome sequencing and annotation.</title>
        <authorList>
            <consortium name="The Broad Institute Genomics Platform"/>
            <consortium name="The Broad Institute Genome Sequencing Center for Infectious Disease"/>
            <person name="Wu L."/>
            <person name="Ma J."/>
        </authorList>
    </citation>
    <scope>NUCLEOTIDE SEQUENCE [LARGE SCALE GENOMIC DNA]</scope>
    <source>
        <strain evidence="3">JCM 17810</strain>
    </source>
</reference>
<feature type="compositionally biased region" description="Basic and acidic residues" evidence="1">
    <location>
        <begin position="190"/>
        <end position="210"/>
    </location>
</feature>
<proteinExistence type="predicted"/>
<gene>
    <name evidence="2" type="ORF">GCM10023169_32960</name>
</gene>
<name>A0ABP8LIL5_9MICO</name>
<dbReference type="Pfam" id="PF02620">
    <property type="entry name" value="YceD"/>
    <property type="match status" value="1"/>
</dbReference>
<keyword evidence="3" id="KW-1185">Reference proteome</keyword>
<dbReference type="PANTHER" id="PTHR34374:SF1">
    <property type="entry name" value="LARGE RIBOSOMAL RNA SUBUNIT ACCUMULATION PROTEIN YCED HOMOLOG 1, CHLOROPLASTIC"/>
    <property type="match status" value="1"/>
</dbReference>
<dbReference type="PANTHER" id="PTHR34374">
    <property type="entry name" value="LARGE RIBOSOMAL RNA SUBUNIT ACCUMULATION PROTEIN YCED HOMOLOG 1, CHLOROPLASTIC"/>
    <property type="match status" value="1"/>
</dbReference>
<dbReference type="Proteomes" id="UP001500622">
    <property type="component" value="Unassembled WGS sequence"/>
</dbReference>
<protein>
    <submittedName>
        <fullName evidence="2">DUF177 domain-containing protein</fullName>
    </submittedName>
</protein>
<sequence length="210" mass="22742">MDTRSPLVVSTHELGRSPGATRAFARTVPAPADLGTAVIGVPEGSDVALDLRLDSVMDGVFVTGSADTVARGQCVRCLRDLEEDLEVDVSELFYYADVKNSLVKEGDEEAEELPTVEAEHIDLEPVLRDAIVPALPFQPLCREDCAGLCSVCGERMDDLEEGHHHEQLDPRWSALGSLLEDGSGGLTGETARREPARTDERARTDEDGTR</sequence>
<evidence type="ECO:0000313" key="2">
    <source>
        <dbReference type="EMBL" id="GAA4430033.1"/>
    </source>
</evidence>
<comment type="caution">
    <text evidence="2">The sequence shown here is derived from an EMBL/GenBank/DDBJ whole genome shotgun (WGS) entry which is preliminary data.</text>
</comment>
<feature type="region of interest" description="Disordered" evidence="1">
    <location>
        <begin position="174"/>
        <end position="210"/>
    </location>
</feature>
<dbReference type="RefSeq" id="WP_345217517.1">
    <property type="nucleotide sequence ID" value="NZ_BAABGN010000013.1"/>
</dbReference>
<accession>A0ABP8LIL5</accession>